<feature type="domain" description="Peptidase M28" evidence="4">
    <location>
        <begin position="113"/>
        <end position="351"/>
    </location>
</feature>
<feature type="signal peptide" evidence="3">
    <location>
        <begin position="1"/>
        <end position="22"/>
    </location>
</feature>
<keyword evidence="1" id="KW-0808">Transferase</keyword>
<comment type="similarity">
    <text evidence="3">Belongs to the peptidase M28 family.</text>
</comment>
<dbReference type="PANTHER" id="PTHR12283">
    <property type="entry name" value="GLUTAMINYL-PEPTIDE CYCLOTRANSFERASE"/>
    <property type="match status" value="1"/>
</dbReference>
<evidence type="ECO:0000313" key="5">
    <source>
        <dbReference type="EMBL" id="KAE8391477.1"/>
    </source>
</evidence>
<feature type="chain" id="PRO_5025091855" description="Peptide hydrolase" evidence="3">
    <location>
        <begin position="23"/>
        <end position="363"/>
    </location>
</feature>
<dbReference type="AlphaFoldDB" id="A0A5N7CC85"/>
<dbReference type="InterPro" id="IPR040234">
    <property type="entry name" value="QC/QCL"/>
</dbReference>
<keyword evidence="3" id="KW-0862">Zinc</keyword>
<evidence type="ECO:0000256" key="3">
    <source>
        <dbReference type="RuleBase" id="RU361240"/>
    </source>
</evidence>
<dbReference type="GO" id="GO:0008233">
    <property type="term" value="F:peptidase activity"/>
    <property type="evidence" value="ECO:0007669"/>
    <property type="project" value="UniProtKB-KW"/>
</dbReference>
<dbReference type="GO" id="GO:0008270">
    <property type="term" value="F:zinc ion binding"/>
    <property type="evidence" value="ECO:0007669"/>
    <property type="project" value="TreeGrafter"/>
</dbReference>
<organism evidence="5">
    <name type="scientific">Petromyces alliaceus</name>
    <name type="common">Aspergillus alliaceus</name>
    <dbReference type="NCBI Taxonomy" id="209559"/>
    <lineage>
        <taxon>Eukaryota</taxon>
        <taxon>Fungi</taxon>
        <taxon>Dikarya</taxon>
        <taxon>Ascomycota</taxon>
        <taxon>Pezizomycotina</taxon>
        <taxon>Eurotiomycetes</taxon>
        <taxon>Eurotiomycetidae</taxon>
        <taxon>Eurotiales</taxon>
        <taxon>Aspergillaceae</taxon>
        <taxon>Aspergillus</taxon>
        <taxon>Aspergillus subgen. Circumdati</taxon>
    </lineage>
</organism>
<dbReference type="InterPro" id="IPR007484">
    <property type="entry name" value="Peptidase_M28"/>
</dbReference>
<gene>
    <name evidence="5" type="ORF">BDV23DRAFT_171643</name>
</gene>
<accession>A0A5N7CC85</accession>
<dbReference type="EC" id="3.4.-.-" evidence="3"/>
<dbReference type="PANTHER" id="PTHR12283:SF6">
    <property type="entry name" value="GLUTAMINYL-PEPTIDE CYCLOTRANSFERASE-RELATED"/>
    <property type="match status" value="1"/>
</dbReference>
<dbReference type="InterPro" id="IPR037457">
    <property type="entry name" value="M28_QC"/>
</dbReference>
<proteinExistence type="inferred from homology"/>
<keyword evidence="3" id="KW-0645">Protease</keyword>
<evidence type="ECO:0000256" key="2">
    <source>
        <dbReference type="ARBA" id="ARBA00023315"/>
    </source>
</evidence>
<dbReference type="GO" id="GO:0016603">
    <property type="term" value="F:glutaminyl-peptide cyclotransferase activity"/>
    <property type="evidence" value="ECO:0007669"/>
    <property type="project" value="InterPro"/>
</dbReference>
<dbReference type="Pfam" id="PF04389">
    <property type="entry name" value="Peptidase_M28"/>
    <property type="match status" value="1"/>
</dbReference>
<dbReference type="OrthoDB" id="3907302at2759"/>
<keyword evidence="2" id="KW-0012">Acyltransferase</keyword>
<evidence type="ECO:0000259" key="4">
    <source>
        <dbReference type="Pfam" id="PF04389"/>
    </source>
</evidence>
<protein>
    <recommendedName>
        <fullName evidence="3">Peptide hydrolase</fullName>
        <ecNumber evidence="3">3.4.-.-</ecNumber>
    </recommendedName>
</protein>
<keyword evidence="3" id="KW-0378">Hydrolase</keyword>
<name>A0A5N7CC85_PETAA</name>
<evidence type="ECO:0000256" key="1">
    <source>
        <dbReference type="ARBA" id="ARBA00022679"/>
    </source>
</evidence>
<sequence length="363" mass="39599">MQLTTFHLLTLFTLLHSTTTTSQNTPISNKTLQSLPRPNTDFNIHTGPLLSPLLHPRIPGTPGSSQTRTHLTNFFKSTLPTWTLEYQTSTSNPDKIPITNLIATRDPPGLPPGNISRLTLVSHYDTKESPTGFIGAIDSAAPCAILLHVVRSVDAALTRKWASPSSGSGSGRGEEGKGIQVVFTDGEEGFDSHPEEMLSGARSLAAEWGGVKGKYPGGSKFESRIRAISLFVLLDLLGSRGPKIVSYFNNTHGEYRAVAGLEGRLRGLGLFRSTKGLWFTDGERDEGGGGQRYPVYDDHVPFQERGVRVLHVIDNEPEGRGFPGVWHTLDDDGEHLDEEVLGDWSVLVIAFVVEWLGLEGYMA</sequence>
<dbReference type="GO" id="GO:0006508">
    <property type="term" value="P:proteolysis"/>
    <property type="evidence" value="ECO:0007669"/>
    <property type="project" value="UniProtKB-KW"/>
</dbReference>
<keyword evidence="3" id="KW-0732">Signal</keyword>
<dbReference type="EMBL" id="ML735245">
    <property type="protein sequence ID" value="KAE8391477.1"/>
    <property type="molecule type" value="Genomic_DNA"/>
</dbReference>
<dbReference type="Gene3D" id="3.40.630.10">
    <property type="entry name" value="Zn peptidases"/>
    <property type="match status" value="1"/>
</dbReference>
<dbReference type="Proteomes" id="UP000326877">
    <property type="component" value="Unassembled WGS sequence"/>
</dbReference>
<dbReference type="CDD" id="cd03880">
    <property type="entry name" value="M28_QC_like"/>
    <property type="match status" value="1"/>
</dbReference>
<keyword evidence="3" id="KW-0479">Metal-binding</keyword>
<dbReference type="SUPFAM" id="SSF53187">
    <property type="entry name" value="Zn-dependent exopeptidases"/>
    <property type="match status" value="1"/>
</dbReference>
<reference evidence="5" key="1">
    <citation type="submission" date="2019-04" db="EMBL/GenBank/DDBJ databases">
        <title>Friends and foes A comparative genomics studyof 23 Aspergillus species from section Flavi.</title>
        <authorList>
            <consortium name="DOE Joint Genome Institute"/>
            <person name="Kjaerbolling I."/>
            <person name="Vesth T."/>
            <person name="Frisvad J.C."/>
            <person name="Nybo J.L."/>
            <person name="Theobald S."/>
            <person name="Kildgaard S."/>
            <person name="Isbrandt T."/>
            <person name="Kuo A."/>
            <person name="Sato A."/>
            <person name="Lyhne E.K."/>
            <person name="Kogle M.E."/>
            <person name="Wiebenga A."/>
            <person name="Kun R.S."/>
            <person name="Lubbers R.J."/>
            <person name="Makela M.R."/>
            <person name="Barry K."/>
            <person name="Chovatia M."/>
            <person name="Clum A."/>
            <person name="Daum C."/>
            <person name="Haridas S."/>
            <person name="He G."/>
            <person name="LaButti K."/>
            <person name="Lipzen A."/>
            <person name="Mondo S."/>
            <person name="Riley R."/>
            <person name="Salamov A."/>
            <person name="Simmons B.A."/>
            <person name="Magnuson J.K."/>
            <person name="Henrissat B."/>
            <person name="Mortensen U.H."/>
            <person name="Larsen T.O."/>
            <person name="Devries R.P."/>
            <person name="Grigoriev I.V."/>
            <person name="Machida M."/>
            <person name="Baker S.E."/>
            <person name="Andersen M.R."/>
        </authorList>
    </citation>
    <scope>NUCLEOTIDE SEQUENCE [LARGE SCALE GENOMIC DNA]</scope>
    <source>
        <strain evidence="5">IBT 14317</strain>
    </source>
</reference>